<dbReference type="InterPro" id="IPR027417">
    <property type="entry name" value="P-loop_NTPase"/>
</dbReference>
<evidence type="ECO:0000259" key="2">
    <source>
        <dbReference type="SMART" id="SM00487"/>
    </source>
</evidence>
<feature type="domain" description="Helicase ATP-binding" evidence="2">
    <location>
        <begin position="19"/>
        <end position="346"/>
    </location>
</feature>
<dbReference type="SMART" id="SM00487">
    <property type="entry name" value="DEXDc"/>
    <property type="match status" value="1"/>
</dbReference>
<dbReference type="GO" id="GO:0005524">
    <property type="term" value="F:ATP binding"/>
    <property type="evidence" value="ECO:0007669"/>
    <property type="project" value="InterPro"/>
</dbReference>
<keyword evidence="3" id="KW-0378">Hydrolase</keyword>
<dbReference type="InterPro" id="IPR014001">
    <property type="entry name" value="Helicase_ATP-bd"/>
</dbReference>
<name>A0A481ZCE5_9VIRU</name>
<dbReference type="CDD" id="cd18785">
    <property type="entry name" value="SF2_C"/>
    <property type="match status" value="1"/>
</dbReference>
<dbReference type="GO" id="GO:0003677">
    <property type="term" value="F:DNA binding"/>
    <property type="evidence" value="ECO:0007669"/>
    <property type="project" value="InterPro"/>
</dbReference>
<dbReference type="SUPFAM" id="SSF52540">
    <property type="entry name" value="P-loop containing nucleoside triphosphate hydrolases"/>
    <property type="match status" value="2"/>
</dbReference>
<evidence type="ECO:0000313" key="3">
    <source>
        <dbReference type="EMBL" id="QBK93346.1"/>
    </source>
</evidence>
<dbReference type="Gene3D" id="3.40.50.300">
    <property type="entry name" value="P-loop containing nucleotide triphosphate hydrolases"/>
    <property type="match status" value="2"/>
</dbReference>
<organism evidence="3">
    <name type="scientific">Pithovirus LCPAC404</name>
    <dbReference type="NCBI Taxonomy" id="2506597"/>
    <lineage>
        <taxon>Viruses</taxon>
        <taxon>Pithoviruses</taxon>
    </lineage>
</organism>
<accession>A0A481ZCE5</accession>
<reference evidence="3" key="1">
    <citation type="journal article" date="2019" name="MBio">
        <title>Virus Genomes from Deep Sea Sediments Expand the Ocean Megavirome and Support Independent Origins of Viral Gigantism.</title>
        <authorList>
            <person name="Backstrom D."/>
            <person name="Yutin N."/>
            <person name="Jorgensen S.L."/>
            <person name="Dharamshi J."/>
            <person name="Homa F."/>
            <person name="Zaremba-Niedwiedzka K."/>
            <person name="Spang A."/>
            <person name="Wolf Y.I."/>
            <person name="Koonin E.V."/>
            <person name="Ettema T.J."/>
        </authorList>
    </citation>
    <scope>NUCLEOTIDE SEQUENCE</scope>
</reference>
<dbReference type="InterPro" id="IPR006935">
    <property type="entry name" value="Helicase/UvrB_N"/>
</dbReference>
<feature type="region of interest" description="Disordered" evidence="1">
    <location>
        <begin position="255"/>
        <end position="276"/>
    </location>
</feature>
<evidence type="ECO:0000256" key="1">
    <source>
        <dbReference type="SAM" id="MobiDB-lite"/>
    </source>
</evidence>
<dbReference type="Pfam" id="PF04851">
    <property type="entry name" value="ResIII"/>
    <property type="match status" value="1"/>
</dbReference>
<dbReference type="EMBL" id="MK500594">
    <property type="protein sequence ID" value="QBK93346.1"/>
    <property type="molecule type" value="Genomic_DNA"/>
</dbReference>
<sequence length="1159" mass="134665">MVKLKLENLLYSYPSQDDPDIQRKLYQKEEFRQLKLGPSEPIPDPGKYFTHQKFSPRFMRAFDKLFVIHAVGTGKTCYVISAAEYFKDHPELGIDKCVILTHNDAIGDQFKQEIIQICAKTAYFSKFAGEKLNAPHIKGQITRALGSIKVKTDGTLRIRPFVYDVTTHITFGNSMKDKSDSFLRGEYSGTLFVIDEAHKMAARDLTSIKWSQFMKDKENLRNRRQTIVQQRPVESEQKIIQTEEEFEILPELLSEQSVTSSDSDNESILEEKRRESEEFERKISDSKVTHKTTRSELAYMRIHYLFHLVKKSKQMLLTATPMENDPSEFAPLINLLNPSNLQIDKSMNWDKVTGEQLEPYFRGKISYLRSMDTGVDVKVIGTDLEYKVDDIKIHRRLFVSRMSEFQESIYLDVEADMGPKDEGLALPLRLVSNFVLPNGKYGEAIYDGYFNSRRFKLEGILPGMSPEFEEAVDINNLGKYSPKYKKIYEQVDDIEHKYKACLIYTPFVVTGSYILTAIFYVNNYALFISEDMARRNLQDDYRRFATITRHLTAKRRDEIFTTFKSPDNWDGRLIKVLIGSQLILHGLNIGNVSRFFQAGPEWTEAKNYQARGRGLRATSHRYILAKLREEAEAKGEDPANVRTTVDVYQHAAILGLDQLDDSIDTRMYGKAQIKDKRNARIFRFAKEQSVDCYLTRDRNIRATDVPFSPICDYMECNYKCRVPLIGAPIDYTSFNILYINDVIDKLVMNIIPLFSERTRYSIEDIVNTTARELNATDFNLQTDKLPQSYINQAIYRIITEKIPVYDKFGITRYVRDHGDQVFLRCDYPIKFSGDLPSTSYYIENTTATYEDHKEIRVIVNIRAIESLTKLAVTQEGRLNEDFWKGYDKLSVAEKISFLEREIFTFRAKLDPDHQSIYDMLTERLRMFVYEDNEVIVHIMNNQMSIFTKATFTVASGYTAYREVMRILRLHPEQGEIIKWESGNNLDEEKYGPLILQQQKAIELPFNRIGTYGTIATAEGELRIRTRPKGWEKQNKKEISRGMKCINTHKHVLMDTILKYEIAPDIPAGILSPIDMIDELDEAKIDTENLTISKITQMYKQHRIISNDYPAKKLTKQMENSSFIELGNFDRLFDWSDYTKSAMCSEIEEYFKENDLILYI</sequence>
<dbReference type="GO" id="GO:0016787">
    <property type="term" value="F:hydrolase activity"/>
    <property type="evidence" value="ECO:0007669"/>
    <property type="project" value="InterPro"/>
</dbReference>
<gene>
    <name evidence="3" type="ORF">LCPAC404_00500</name>
</gene>
<proteinExistence type="predicted"/>
<dbReference type="GO" id="GO:0004386">
    <property type="term" value="F:helicase activity"/>
    <property type="evidence" value="ECO:0007669"/>
    <property type="project" value="UniProtKB-KW"/>
</dbReference>
<keyword evidence="3" id="KW-0547">Nucleotide-binding</keyword>
<dbReference type="Pfam" id="PF00271">
    <property type="entry name" value="Helicase_C"/>
    <property type="match status" value="1"/>
</dbReference>
<keyword evidence="3" id="KW-0067">ATP-binding</keyword>
<dbReference type="InterPro" id="IPR001650">
    <property type="entry name" value="Helicase_C-like"/>
</dbReference>
<keyword evidence="3" id="KW-0347">Helicase</keyword>
<protein>
    <submittedName>
        <fullName evidence="3">DEAD/SNF2-like helicase</fullName>
    </submittedName>
</protein>